<keyword evidence="3" id="KW-0813">Transport</keyword>
<dbReference type="PANTHER" id="PTHR48086">
    <property type="entry name" value="SODIUM/PROLINE SYMPORTER-RELATED"/>
    <property type="match status" value="1"/>
</dbReference>
<comment type="catalytic activity">
    <reaction evidence="12">
        <text>L-proline(in) + Na(+)(in) = L-proline(out) + Na(+)(out)</text>
        <dbReference type="Rhea" id="RHEA:28967"/>
        <dbReference type="ChEBI" id="CHEBI:29101"/>
        <dbReference type="ChEBI" id="CHEBI:60039"/>
    </reaction>
</comment>
<evidence type="ECO:0000256" key="9">
    <source>
        <dbReference type="ARBA" id="ARBA00023065"/>
    </source>
</evidence>
<comment type="similarity">
    <text evidence="2 13">Belongs to the sodium:solute symporter (SSF) (TC 2.A.21) family.</text>
</comment>
<evidence type="ECO:0000256" key="6">
    <source>
        <dbReference type="ARBA" id="ARBA00022847"/>
    </source>
</evidence>
<dbReference type="PROSITE" id="PS50283">
    <property type="entry name" value="NA_SOLUT_SYMP_3"/>
    <property type="match status" value="1"/>
</dbReference>
<feature type="transmembrane region" description="Helical" evidence="14">
    <location>
        <begin position="414"/>
        <end position="430"/>
    </location>
</feature>
<evidence type="ECO:0000256" key="13">
    <source>
        <dbReference type="RuleBase" id="RU362091"/>
    </source>
</evidence>
<dbReference type="InterPro" id="IPR001734">
    <property type="entry name" value="Na/solute_symporter"/>
</dbReference>
<evidence type="ECO:0000256" key="3">
    <source>
        <dbReference type="ARBA" id="ARBA00022448"/>
    </source>
</evidence>
<protein>
    <submittedName>
        <fullName evidence="15">Sodium:solute symporter family protein</fullName>
    </submittedName>
</protein>
<evidence type="ECO:0000256" key="4">
    <source>
        <dbReference type="ARBA" id="ARBA00022475"/>
    </source>
</evidence>
<evidence type="ECO:0000313" key="16">
    <source>
        <dbReference type="Proteomes" id="UP001168528"/>
    </source>
</evidence>
<dbReference type="PANTHER" id="PTHR48086:SF3">
    <property type="entry name" value="SODIUM_PROLINE SYMPORTER"/>
    <property type="match status" value="1"/>
</dbReference>
<keyword evidence="8" id="KW-0915">Sodium</keyword>
<proteinExistence type="inferred from homology"/>
<evidence type="ECO:0000256" key="8">
    <source>
        <dbReference type="ARBA" id="ARBA00023053"/>
    </source>
</evidence>
<evidence type="ECO:0000256" key="7">
    <source>
        <dbReference type="ARBA" id="ARBA00022989"/>
    </source>
</evidence>
<dbReference type="Gene3D" id="1.20.1730.10">
    <property type="entry name" value="Sodium/glucose cotransporter"/>
    <property type="match status" value="1"/>
</dbReference>
<keyword evidence="11" id="KW-0739">Sodium transport</keyword>
<feature type="transmembrane region" description="Helical" evidence="14">
    <location>
        <begin position="184"/>
        <end position="205"/>
    </location>
</feature>
<feature type="transmembrane region" description="Helical" evidence="14">
    <location>
        <begin position="159"/>
        <end position="177"/>
    </location>
</feature>
<comment type="subcellular location">
    <subcellularLocation>
        <location evidence="1">Cell membrane</location>
        <topology evidence="1">Multi-pass membrane protein</topology>
    </subcellularLocation>
</comment>
<comment type="caution">
    <text evidence="15">The sequence shown here is derived from an EMBL/GenBank/DDBJ whole genome shotgun (WGS) entry which is preliminary data.</text>
</comment>
<dbReference type="EMBL" id="JAUKPO010000021">
    <property type="protein sequence ID" value="MDO1449676.1"/>
    <property type="molecule type" value="Genomic_DNA"/>
</dbReference>
<keyword evidence="9" id="KW-0406">Ion transport</keyword>
<feature type="transmembrane region" description="Helical" evidence="14">
    <location>
        <begin position="357"/>
        <end position="377"/>
    </location>
</feature>
<keyword evidence="7 14" id="KW-1133">Transmembrane helix</keyword>
<evidence type="ECO:0000256" key="5">
    <source>
        <dbReference type="ARBA" id="ARBA00022692"/>
    </source>
</evidence>
<gene>
    <name evidence="15" type="ORF">Q0590_25590</name>
</gene>
<dbReference type="CDD" id="cd11477">
    <property type="entry name" value="SLC5sbd_u1"/>
    <property type="match status" value="1"/>
</dbReference>
<feature type="transmembrane region" description="Helical" evidence="14">
    <location>
        <begin position="436"/>
        <end position="459"/>
    </location>
</feature>
<keyword evidence="6" id="KW-0769">Symport</keyword>
<feature type="transmembrane region" description="Helical" evidence="14">
    <location>
        <begin position="74"/>
        <end position="95"/>
    </location>
</feature>
<feature type="transmembrane region" description="Helical" evidence="14">
    <location>
        <begin position="492"/>
        <end position="517"/>
    </location>
</feature>
<sequence>MRTLQTLDYTAIVIYMAMMAGIGIFLGRYVKNIGDYFKGDSQVPWLAGAISNFMTMFSTFIFVAYAGIAYEHGLVALTILWSSVPPALFAAFILAKRWRRAGIITPVEFLETRFNAPVRQIFSWGGVAFKILDNMVRLYAIGLFVAAATPLSLETSILLSGMVVVVYTVMGGLWAVVVTDAVQFVILIFTTLILVPLSLRAVGGLEVLAQQIPAHFSWTNGPKGAPLFLIAYYIMVLIKFSGNWAFIQRFYSVRDEAAGKKVGLVSAALFMVFPVFFLLPAIAAKVLLPNLADKEMAYVSMCLELLPQGIMGLMIAAMFAATMSTVSAEYNVVAGVLTGDIYKRLIHPSASPRNLMLVARSSTLVVGSLVTLGALFVGRFGGAFEANKLFTGLFAIPMVIPLIFGILLRRPQPWGALLTVVAGIVAGLILNQKPEISWEAATLIEIGLCLAVFLLSGLIKNRDAAYLERVRIFFQRLATPVPEKDKPAAQSAFLTSIAYLFAVALGSTGVLFILMSIPSVSDISGQLSMASGILCLITAGILWLSSKNGANKREAIQVTASEKKAIIHQE</sequence>
<evidence type="ECO:0000256" key="14">
    <source>
        <dbReference type="SAM" id="Phobius"/>
    </source>
</evidence>
<dbReference type="Pfam" id="PF00474">
    <property type="entry name" value="SSF"/>
    <property type="match status" value="1"/>
</dbReference>
<accession>A0ABT8RC49</accession>
<keyword evidence="10 14" id="KW-0472">Membrane</keyword>
<dbReference type="Proteomes" id="UP001168528">
    <property type="component" value="Unassembled WGS sequence"/>
</dbReference>
<evidence type="ECO:0000256" key="1">
    <source>
        <dbReference type="ARBA" id="ARBA00004651"/>
    </source>
</evidence>
<keyword evidence="5 14" id="KW-0812">Transmembrane</keyword>
<evidence type="ECO:0000256" key="2">
    <source>
        <dbReference type="ARBA" id="ARBA00006434"/>
    </source>
</evidence>
<keyword evidence="16" id="KW-1185">Reference proteome</keyword>
<dbReference type="RefSeq" id="WP_302040479.1">
    <property type="nucleotide sequence ID" value="NZ_JAUKPO010000021.1"/>
</dbReference>
<keyword evidence="4" id="KW-1003">Cell membrane</keyword>
<evidence type="ECO:0000256" key="10">
    <source>
        <dbReference type="ARBA" id="ARBA00023136"/>
    </source>
</evidence>
<organism evidence="15 16">
    <name type="scientific">Rhodocytophaga aerolata</name>
    <dbReference type="NCBI Taxonomy" id="455078"/>
    <lineage>
        <taxon>Bacteria</taxon>
        <taxon>Pseudomonadati</taxon>
        <taxon>Bacteroidota</taxon>
        <taxon>Cytophagia</taxon>
        <taxon>Cytophagales</taxon>
        <taxon>Rhodocytophagaceae</taxon>
        <taxon>Rhodocytophaga</taxon>
    </lineage>
</organism>
<name>A0ABT8RC49_9BACT</name>
<feature type="transmembrane region" description="Helical" evidence="14">
    <location>
        <begin position="523"/>
        <end position="544"/>
    </location>
</feature>
<feature type="transmembrane region" description="Helical" evidence="14">
    <location>
        <begin position="43"/>
        <end position="68"/>
    </location>
</feature>
<dbReference type="InterPro" id="IPR050277">
    <property type="entry name" value="Sodium:Solute_Symporter"/>
</dbReference>
<evidence type="ECO:0000313" key="15">
    <source>
        <dbReference type="EMBL" id="MDO1449676.1"/>
    </source>
</evidence>
<dbReference type="InterPro" id="IPR038377">
    <property type="entry name" value="Na/Glc_symporter_sf"/>
</dbReference>
<evidence type="ECO:0000256" key="12">
    <source>
        <dbReference type="ARBA" id="ARBA00033708"/>
    </source>
</evidence>
<evidence type="ECO:0000256" key="11">
    <source>
        <dbReference type="ARBA" id="ARBA00023201"/>
    </source>
</evidence>
<feature type="transmembrane region" description="Helical" evidence="14">
    <location>
        <begin position="389"/>
        <end position="407"/>
    </location>
</feature>
<feature type="transmembrane region" description="Helical" evidence="14">
    <location>
        <begin position="267"/>
        <end position="288"/>
    </location>
</feature>
<feature type="transmembrane region" description="Helical" evidence="14">
    <location>
        <begin position="12"/>
        <end position="31"/>
    </location>
</feature>
<feature type="transmembrane region" description="Helical" evidence="14">
    <location>
        <begin position="308"/>
        <end position="337"/>
    </location>
</feature>
<reference evidence="15" key="1">
    <citation type="submission" date="2023-07" db="EMBL/GenBank/DDBJ databases">
        <title>The genome sequence of Rhodocytophaga aerolata KACC 12507.</title>
        <authorList>
            <person name="Zhang X."/>
        </authorList>
    </citation>
    <scope>NUCLEOTIDE SEQUENCE</scope>
    <source>
        <strain evidence="15">KACC 12507</strain>
    </source>
</reference>
<feature type="transmembrane region" description="Helical" evidence="14">
    <location>
        <begin position="225"/>
        <end position="246"/>
    </location>
</feature>